<comment type="caution">
    <text evidence="2">The sequence shown here is derived from an EMBL/GenBank/DDBJ whole genome shotgun (WGS) entry which is preliminary data.</text>
</comment>
<sequence length="115" mass="12998">MASVARSYVLDKKRQEQAGNQRCQKCLQIGHWTYECSNKRKYLQRDSRTKVIKKKLKLEISSSKNIVELTSETVTTEIIKEKKSGSSDESDESDSDESSTTDGSDSSDDSSSFFQ</sequence>
<dbReference type="EMBL" id="MU827800">
    <property type="protein sequence ID" value="KAJ7327704.1"/>
    <property type="molecule type" value="Genomic_DNA"/>
</dbReference>
<feature type="compositionally biased region" description="Low complexity" evidence="1">
    <location>
        <begin position="100"/>
        <end position="115"/>
    </location>
</feature>
<dbReference type="Proteomes" id="UP001163046">
    <property type="component" value="Unassembled WGS sequence"/>
</dbReference>
<feature type="region of interest" description="Disordered" evidence="1">
    <location>
        <begin position="78"/>
        <end position="115"/>
    </location>
</feature>
<dbReference type="PANTHER" id="PTHR13491:SF0">
    <property type="entry name" value="ZINC FINGER CCHC DOMAIN-CONTAINING PROTEIN 10"/>
    <property type="match status" value="1"/>
</dbReference>
<name>A0A9W9YBB3_9CNID</name>
<dbReference type="AlphaFoldDB" id="A0A9W9YBB3"/>
<dbReference type="InterPro" id="IPR036875">
    <property type="entry name" value="Znf_CCHC_sf"/>
</dbReference>
<accession>A0A9W9YBB3</accession>
<gene>
    <name evidence="2" type="primary">ZCCHC10</name>
    <name evidence="2" type="ORF">OS493_026582</name>
</gene>
<feature type="region of interest" description="Disordered" evidence="1">
    <location>
        <begin position="1"/>
        <end position="20"/>
    </location>
</feature>
<keyword evidence="3" id="KW-1185">Reference proteome</keyword>
<feature type="compositionally biased region" description="Acidic residues" evidence="1">
    <location>
        <begin position="88"/>
        <end position="99"/>
    </location>
</feature>
<evidence type="ECO:0000256" key="1">
    <source>
        <dbReference type="SAM" id="MobiDB-lite"/>
    </source>
</evidence>
<protein>
    <submittedName>
        <fullName evidence="2">Zinc finger CCHC domain-containing protein 10</fullName>
    </submittedName>
</protein>
<dbReference type="GO" id="GO:0003676">
    <property type="term" value="F:nucleic acid binding"/>
    <property type="evidence" value="ECO:0007669"/>
    <property type="project" value="InterPro"/>
</dbReference>
<dbReference type="PANTHER" id="PTHR13491">
    <property type="entry name" value="ZCCHC10 PROTEIN"/>
    <property type="match status" value="1"/>
</dbReference>
<reference evidence="2" key="1">
    <citation type="submission" date="2023-01" db="EMBL/GenBank/DDBJ databases">
        <title>Genome assembly of the deep-sea coral Lophelia pertusa.</title>
        <authorList>
            <person name="Herrera S."/>
            <person name="Cordes E."/>
        </authorList>
    </citation>
    <scope>NUCLEOTIDE SEQUENCE</scope>
    <source>
        <strain evidence="2">USNM1676648</strain>
        <tissue evidence="2">Polyp</tissue>
    </source>
</reference>
<organism evidence="2 3">
    <name type="scientific">Desmophyllum pertusum</name>
    <dbReference type="NCBI Taxonomy" id="174260"/>
    <lineage>
        <taxon>Eukaryota</taxon>
        <taxon>Metazoa</taxon>
        <taxon>Cnidaria</taxon>
        <taxon>Anthozoa</taxon>
        <taxon>Hexacorallia</taxon>
        <taxon>Scleractinia</taxon>
        <taxon>Caryophylliina</taxon>
        <taxon>Caryophylliidae</taxon>
        <taxon>Desmophyllum</taxon>
    </lineage>
</organism>
<dbReference type="OrthoDB" id="437973at2759"/>
<dbReference type="Gene3D" id="4.10.60.10">
    <property type="entry name" value="Zinc finger, CCHC-type"/>
    <property type="match status" value="1"/>
</dbReference>
<dbReference type="SUPFAM" id="SSF57756">
    <property type="entry name" value="Retrovirus zinc finger-like domains"/>
    <property type="match status" value="1"/>
</dbReference>
<evidence type="ECO:0000313" key="2">
    <source>
        <dbReference type="EMBL" id="KAJ7327704.1"/>
    </source>
</evidence>
<dbReference type="GO" id="GO:0008270">
    <property type="term" value="F:zinc ion binding"/>
    <property type="evidence" value="ECO:0007669"/>
    <property type="project" value="InterPro"/>
</dbReference>
<proteinExistence type="predicted"/>
<dbReference type="InterPro" id="IPR039715">
    <property type="entry name" value="ZCCHC10"/>
</dbReference>
<dbReference type="Pfam" id="PF13917">
    <property type="entry name" value="zf-CCHC_3"/>
    <property type="match status" value="1"/>
</dbReference>
<evidence type="ECO:0000313" key="3">
    <source>
        <dbReference type="Proteomes" id="UP001163046"/>
    </source>
</evidence>